<keyword evidence="2" id="KW-1185">Reference proteome</keyword>
<sequence>MERLCPLVFAKHTQVSGDKRRTIMEAMSKVKMKEKQKLVPPVNLTILSITMFLYRIRCMIRYDYLINSHSIDFLDAFVICFE</sequence>
<proteinExistence type="predicted"/>
<accession>A0ABD3UPR7</accession>
<organism evidence="1 2">
    <name type="scientific">Penstemon smallii</name>
    <dbReference type="NCBI Taxonomy" id="265156"/>
    <lineage>
        <taxon>Eukaryota</taxon>
        <taxon>Viridiplantae</taxon>
        <taxon>Streptophyta</taxon>
        <taxon>Embryophyta</taxon>
        <taxon>Tracheophyta</taxon>
        <taxon>Spermatophyta</taxon>
        <taxon>Magnoliopsida</taxon>
        <taxon>eudicotyledons</taxon>
        <taxon>Gunneridae</taxon>
        <taxon>Pentapetalae</taxon>
        <taxon>asterids</taxon>
        <taxon>lamiids</taxon>
        <taxon>Lamiales</taxon>
        <taxon>Plantaginaceae</taxon>
        <taxon>Cheloneae</taxon>
        <taxon>Penstemon</taxon>
    </lineage>
</organism>
<reference evidence="1 2" key="1">
    <citation type="submission" date="2024-12" db="EMBL/GenBank/DDBJ databases">
        <title>The unique morphological basis and parallel evolutionary history of personate flowers in Penstemon.</title>
        <authorList>
            <person name="Depatie T.H."/>
            <person name="Wessinger C.A."/>
        </authorList>
    </citation>
    <scope>NUCLEOTIDE SEQUENCE [LARGE SCALE GENOMIC DNA]</scope>
    <source>
        <strain evidence="1">WTNN_2</strain>
        <tissue evidence="1">Leaf</tissue>
    </source>
</reference>
<name>A0ABD3UPR7_9LAMI</name>
<evidence type="ECO:0000313" key="2">
    <source>
        <dbReference type="Proteomes" id="UP001634393"/>
    </source>
</evidence>
<comment type="caution">
    <text evidence="1">The sequence shown here is derived from an EMBL/GenBank/DDBJ whole genome shotgun (WGS) entry which is preliminary data.</text>
</comment>
<dbReference type="AlphaFoldDB" id="A0ABD3UPR7"/>
<dbReference type="Proteomes" id="UP001634393">
    <property type="component" value="Unassembled WGS sequence"/>
</dbReference>
<evidence type="ECO:0000313" key="1">
    <source>
        <dbReference type="EMBL" id="KAL3851504.1"/>
    </source>
</evidence>
<protein>
    <submittedName>
        <fullName evidence="1">Uncharacterized protein</fullName>
    </submittedName>
</protein>
<dbReference type="EMBL" id="JBJXBP010000001">
    <property type="protein sequence ID" value="KAL3851504.1"/>
    <property type="molecule type" value="Genomic_DNA"/>
</dbReference>
<gene>
    <name evidence="1" type="ORF">ACJIZ3_013386</name>
</gene>